<protein>
    <submittedName>
        <fullName evidence="4">Methylmalonyl-CoA epimerase</fullName>
    </submittedName>
</protein>
<dbReference type="PROSITE" id="PS51819">
    <property type="entry name" value="VOC"/>
    <property type="match status" value="1"/>
</dbReference>
<sequence>MRLDHIGIAVSSIDEKLKTWQQCFGIELRAIEEVPDQKVRVAVLPVGDVNIELLEPLGDDSTVRKFIDKRGEGVHHLCFKVADIEKVLSDMRAKGIVLIDEKPRFGASGKRIAFIHPKSTGGVLIELTE</sequence>
<keyword evidence="2" id="KW-0479">Metal-binding</keyword>
<evidence type="ECO:0000313" key="5">
    <source>
        <dbReference type="Proteomes" id="UP000051096"/>
    </source>
</evidence>
<dbReference type="PANTHER" id="PTHR43048:SF3">
    <property type="entry name" value="METHYLMALONYL-COA EPIMERASE, MITOCHONDRIAL"/>
    <property type="match status" value="1"/>
</dbReference>
<dbReference type="InterPro" id="IPR029068">
    <property type="entry name" value="Glyas_Bleomycin-R_OHBP_Dase"/>
</dbReference>
<dbReference type="GO" id="GO:0004493">
    <property type="term" value="F:methylmalonyl-CoA epimerase activity"/>
    <property type="evidence" value="ECO:0007669"/>
    <property type="project" value="TreeGrafter"/>
</dbReference>
<gene>
    <name evidence="4" type="ORF">AMJ87_07190</name>
</gene>
<evidence type="ECO:0000313" key="4">
    <source>
        <dbReference type="EMBL" id="KPK71432.1"/>
    </source>
</evidence>
<comment type="similarity">
    <text evidence="1">Belongs to the methylmalonyl-CoA epimerase family.</text>
</comment>
<dbReference type="Proteomes" id="UP000051096">
    <property type="component" value="Unassembled WGS sequence"/>
</dbReference>
<dbReference type="EMBL" id="LJUO01000062">
    <property type="protein sequence ID" value="KPK71432.1"/>
    <property type="molecule type" value="Genomic_DNA"/>
</dbReference>
<dbReference type="InterPro" id="IPR037523">
    <property type="entry name" value="VOC_core"/>
</dbReference>
<dbReference type="PATRIC" id="fig|1703780.3.peg.159"/>
<reference evidence="4 5" key="1">
    <citation type="journal article" date="2015" name="Microbiome">
        <title>Genomic resolution of linkages in carbon, nitrogen, and sulfur cycling among widespread estuary sediment bacteria.</title>
        <authorList>
            <person name="Baker B.J."/>
            <person name="Lazar C.S."/>
            <person name="Teske A.P."/>
            <person name="Dick G.J."/>
        </authorList>
    </citation>
    <scope>NUCLEOTIDE SEQUENCE [LARGE SCALE GENOMIC DNA]</scope>
    <source>
        <strain evidence="4">SM23_60</strain>
    </source>
</reference>
<accession>A0A0S8GE89</accession>
<dbReference type="GO" id="GO:0046491">
    <property type="term" value="P:L-methylmalonyl-CoA metabolic process"/>
    <property type="evidence" value="ECO:0007669"/>
    <property type="project" value="TreeGrafter"/>
</dbReference>
<evidence type="ECO:0000259" key="3">
    <source>
        <dbReference type="PROSITE" id="PS51819"/>
    </source>
</evidence>
<dbReference type="CDD" id="cd07249">
    <property type="entry name" value="MMCE"/>
    <property type="match status" value="1"/>
</dbReference>
<dbReference type="AlphaFoldDB" id="A0A0S8GE89"/>
<dbReference type="InterPro" id="IPR051785">
    <property type="entry name" value="MMCE/EMCE_epimerase"/>
</dbReference>
<name>A0A0S8GE89_UNCW3</name>
<dbReference type="SUPFAM" id="SSF54593">
    <property type="entry name" value="Glyoxalase/Bleomycin resistance protein/Dihydroxybiphenyl dioxygenase"/>
    <property type="match status" value="1"/>
</dbReference>
<dbReference type="Pfam" id="PF13669">
    <property type="entry name" value="Glyoxalase_4"/>
    <property type="match status" value="1"/>
</dbReference>
<organism evidence="4 5">
    <name type="scientific">candidate division WOR_3 bacterium SM23_60</name>
    <dbReference type="NCBI Taxonomy" id="1703780"/>
    <lineage>
        <taxon>Bacteria</taxon>
        <taxon>Bacteria division WOR-3</taxon>
    </lineage>
</organism>
<comment type="caution">
    <text evidence="4">The sequence shown here is derived from an EMBL/GenBank/DDBJ whole genome shotgun (WGS) entry which is preliminary data.</text>
</comment>
<dbReference type="NCBIfam" id="TIGR03081">
    <property type="entry name" value="metmalonyl_epim"/>
    <property type="match status" value="1"/>
</dbReference>
<feature type="domain" description="VOC" evidence="3">
    <location>
        <begin position="2"/>
        <end position="129"/>
    </location>
</feature>
<evidence type="ECO:0000256" key="1">
    <source>
        <dbReference type="ARBA" id="ARBA00009308"/>
    </source>
</evidence>
<evidence type="ECO:0000256" key="2">
    <source>
        <dbReference type="ARBA" id="ARBA00022723"/>
    </source>
</evidence>
<dbReference type="Gene3D" id="3.10.180.10">
    <property type="entry name" value="2,3-Dihydroxybiphenyl 1,2-Dioxygenase, domain 1"/>
    <property type="match status" value="1"/>
</dbReference>
<dbReference type="InterPro" id="IPR017515">
    <property type="entry name" value="MeMalonyl-CoA_epimerase"/>
</dbReference>
<dbReference type="PANTHER" id="PTHR43048">
    <property type="entry name" value="METHYLMALONYL-COA EPIMERASE"/>
    <property type="match status" value="1"/>
</dbReference>
<proteinExistence type="inferred from homology"/>
<dbReference type="GO" id="GO:0046872">
    <property type="term" value="F:metal ion binding"/>
    <property type="evidence" value="ECO:0007669"/>
    <property type="project" value="UniProtKB-KW"/>
</dbReference>